<comment type="caution">
    <text evidence="1">The sequence shown here is derived from an EMBL/GenBank/DDBJ whole genome shotgun (WGS) entry which is preliminary data.</text>
</comment>
<evidence type="ECO:0000313" key="1">
    <source>
        <dbReference type="EMBL" id="TDD98105.1"/>
    </source>
</evidence>
<keyword evidence="2" id="KW-1185">Reference proteome</keyword>
<organism evidence="1 2">
    <name type="scientific">Actinomadura rubrisoli</name>
    <dbReference type="NCBI Taxonomy" id="2530368"/>
    <lineage>
        <taxon>Bacteria</taxon>
        <taxon>Bacillati</taxon>
        <taxon>Actinomycetota</taxon>
        <taxon>Actinomycetes</taxon>
        <taxon>Streptosporangiales</taxon>
        <taxon>Thermomonosporaceae</taxon>
        <taxon>Actinomadura</taxon>
    </lineage>
</organism>
<proteinExistence type="predicted"/>
<dbReference type="Proteomes" id="UP000294513">
    <property type="component" value="Unassembled WGS sequence"/>
</dbReference>
<protein>
    <submittedName>
        <fullName evidence="1">Uncharacterized protein</fullName>
    </submittedName>
</protein>
<evidence type="ECO:0000313" key="2">
    <source>
        <dbReference type="Proteomes" id="UP000294513"/>
    </source>
</evidence>
<dbReference type="AlphaFoldDB" id="A0A4R5CEV1"/>
<sequence length="149" mass="15964">MNENAAIIPQRSLFHLAEIPPADRDHAYARIASHAAAAWEQRTAPFAAWKEDGPIVRESHAIIAALIDLLLGGQVGDDAEALAGLLIGGYYEPDAVLVEEIISAYVAEFDTGAPQLPMVRINEDAVQCPVCGTGGKIFKVAHSVQHDKL</sequence>
<dbReference type="RefSeq" id="WP_131888627.1">
    <property type="nucleotide sequence ID" value="NZ_SMKU01000001.1"/>
</dbReference>
<gene>
    <name evidence="1" type="ORF">E1298_00095</name>
</gene>
<dbReference type="EMBL" id="SMKU01000001">
    <property type="protein sequence ID" value="TDD98105.1"/>
    <property type="molecule type" value="Genomic_DNA"/>
</dbReference>
<accession>A0A4R5CEV1</accession>
<reference evidence="1 2" key="1">
    <citation type="submission" date="2019-03" db="EMBL/GenBank/DDBJ databases">
        <title>Draft genome sequences of novel Actinobacteria.</title>
        <authorList>
            <person name="Sahin N."/>
            <person name="Ay H."/>
            <person name="Saygin H."/>
        </authorList>
    </citation>
    <scope>NUCLEOTIDE SEQUENCE [LARGE SCALE GENOMIC DNA]</scope>
    <source>
        <strain evidence="1 2">H3C3</strain>
    </source>
</reference>
<name>A0A4R5CEV1_9ACTN</name>